<sequence>MQASERPSWRVTEGTDLGVLVALYLRTTLGVRPPEELPALRGVIPAGEADDEVTAQWLQYWRMTVEPLAHPADEPLELVDGFRDLVALPVSAVRLAEAIAPLAPAALAFADAARGRLMLEQRARAADLVWTYLVRDEEKRAGRPAHPFTLNVQLLPLTQRGIWWIGDLSIAVSDGLRGDAPAFGKAIRPIVADLL</sequence>
<keyword evidence="2" id="KW-1185">Reference proteome</keyword>
<organism evidence="1 2">
    <name type="scientific">Microbacterium sediminis</name>
    <dbReference type="NCBI Taxonomy" id="904291"/>
    <lineage>
        <taxon>Bacteria</taxon>
        <taxon>Bacillati</taxon>
        <taxon>Actinomycetota</taxon>
        <taxon>Actinomycetes</taxon>
        <taxon>Micrococcales</taxon>
        <taxon>Microbacteriaceae</taxon>
        <taxon>Microbacterium</taxon>
    </lineage>
</organism>
<dbReference type="RefSeq" id="WP_067026643.1">
    <property type="nucleotide sequence ID" value="NZ_CP038256.1"/>
</dbReference>
<dbReference type="OrthoDB" id="4943423at2"/>
<evidence type="ECO:0000313" key="2">
    <source>
        <dbReference type="Proteomes" id="UP000093355"/>
    </source>
</evidence>
<name>A0A1B9NAK6_9MICO</name>
<dbReference type="Proteomes" id="UP000093355">
    <property type="component" value="Unassembled WGS sequence"/>
</dbReference>
<reference evidence="1 2" key="1">
    <citation type="submission" date="2016-05" db="EMBL/GenBank/DDBJ databases">
        <authorList>
            <person name="Lavstsen T."/>
            <person name="Jespersen J.S."/>
        </authorList>
    </citation>
    <scope>NUCLEOTIDE SEQUENCE [LARGE SCALE GENOMIC DNA]</scope>
    <source>
        <strain evidence="1 2">YLB-01</strain>
    </source>
</reference>
<gene>
    <name evidence="1" type="ORF">A7J15_07770</name>
</gene>
<dbReference type="EMBL" id="LXMD01000024">
    <property type="protein sequence ID" value="OCG73564.1"/>
    <property type="molecule type" value="Genomic_DNA"/>
</dbReference>
<proteinExistence type="predicted"/>
<comment type="caution">
    <text evidence="1">The sequence shown here is derived from an EMBL/GenBank/DDBJ whole genome shotgun (WGS) entry which is preliminary data.</text>
</comment>
<evidence type="ECO:0000313" key="1">
    <source>
        <dbReference type="EMBL" id="OCG73564.1"/>
    </source>
</evidence>
<dbReference type="STRING" id="904291.A7J15_07770"/>
<dbReference type="AlphaFoldDB" id="A0A1B9NAK6"/>
<accession>A0A1B9NAK6</accession>
<protein>
    <submittedName>
        <fullName evidence="1">Uncharacterized protein</fullName>
    </submittedName>
</protein>